<feature type="transmembrane region" description="Helical" evidence="1">
    <location>
        <begin position="318"/>
        <end position="338"/>
    </location>
</feature>
<dbReference type="Pfam" id="PF01970">
    <property type="entry name" value="TctA"/>
    <property type="match status" value="1"/>
</dbReference>
<reference evidence="3" key="2">
    <citation type="submission" date="2021-04" db="EMBL/GenBank/DDBJ databases">
        <authorList>
            <person name="Gilroy R."/>
        </authorList>
    </citation>
    <scope>NUCLEOTIDE SEQUENCE</scope>
    <source>
        <strain evidence="3">CHK178-16964</strain>
    </source>
</reference>
<comment type="caution">
    <text evidence="3">The sequence shown here is derived from an EMBL/GenBank/DDBJ whole genome shotgun (WGS) entry which is preliminary data.</text>
</comment>
<evidence type="ECO:0000313" key="4">
    <source>
        <dbReference type="Proteomes" id="UP000823900"/>
    </source>
</evidence>
<dbReference type="InterPro" id="IPR002823">
    <property type="entry name" value="DUF112_TM"/>
</dbReference>
<feature type="transmembrane region" description="Helical" evidence="1">
    <location>
        <begin position="386"/>
        <end position="403"/>
    </location>
</feature>
<feature type="transmembrane region" description="Helical" evidence="1">
    <location>
        <begin position="458"/>
        <end position="483"/>
    </location>
</feature>
<proteinExistence type="predicted"/>
<reference evidence="3" key="1">
    <citation type="journal article" date="2021" name="PeerJ">
        <title>Extensive microbial diversity within the chicken gut microbiome revealed by metagenomics and culture.</title>
        <authorList>
            <person name="Gilroy R."/>
            <person name="Ravi A."/>
            <person name="Getino M."/>
            <person name="Pursley I."/>
            <person name="Horton D.L."/>
            <person name="Alikhan N.F."/>
            <person name="Baker D."/>
            <person name="Gharbi K."/>
            <person name="Hall N."/>
            <person name="Watson M."/>
            <person name="Adriaenssens E.M."/>
            <person name="Foster-Nyarko E."/>
            <person name="Jarju S."/>
            <person name="Secka A."/>
            <person name="Antonio M."/>
            <person name="Oren A."/>
            <person name="Chaudhuri R.R."/>
            <person name="La Ragione R."/>
            <person name="Hildebrand F."/>
            <person name="Pallen M.J."/>
        </authorList>
    </citation>
    <scope>NUCLEOTIDE SEQUENCE</scope>
    <source>
        <strain evidence="3">CHK178-16964</strain>
    </source>
</reference>
<feature type="transmembrane region" description="Helical" evidence="1">
    <location>
        <begin position="410"/>
        <end position="438"/>
    </location>
</feature>
<feature type="transmembrane region" description="Helical" evidence="1">
    <location>
        <begin position="102"/>
        <end position="128"/>
    </location>
</feature>
<evidence type="ECO:0000259" key="2">
    <source>
        <dbReference type="Pfam" id="PF01970"/>
    </source>
</evidence>
<name>A0A9D2KNK2_9FIRM</name>
<sequence length="493" mass="52347">MITEALMAILDPSVLFFMLVGVVVGAIIGALPGLSVVMAISILTPITFGLEPAQGLAMLMGVYNSGVWAGGISAILVNTPGTPASIMTVLDGYAMTKRGEAGLALGINVIYSAIGGLISTVFLMFAAFPIARFALRFGPAEYFALALFGLSMIIGISEKSVLKGIMMGCLGFLMATVGLDSMYAYPRYTFGVVDLLQGISYVPVMIGLFGFGEVLAQVYENKKSERIVEHRKIGRIIPTFKMFKDLAPMTTLAALISVIIGAIPGAGGDIASIICWDQGRKISKDRENYGKGSAEGLAVTCTANNGIIGGAMTTMLTLGIPGDGVTAVLIGSLMMYGMQPGPMMFIENQSFVYQLMIMMIVANLMFLVFGLLTSKAAANILNIKEQYVWVGIVILSIVGSYAINNSVFDVIIMFVCGVLGFILKQFDFPLPPIILGLILGPMAESNLRRALALSSGDYLIFVGSPISIVLLVLTALALIGPVLMKKRKQQTES</sequence>
<gene>
    <name evidence="3" type="ORF">IAA07_00510</name>
</gene>
<dbReference type="PANTHER" id="PTHR35342">
    <property type="entry name" value="TRICARBOXYLIC TRANSPORT PROTEIN"/>
    <property type="match status" value="1"/>
</dbReference>
<evidence type="ECO:0000256" key="1">
    <source>
        <dbReference type="SAM" id="Phobius"/>
    </source>
</evidence>
<keyword evidence="1" id="KW-0812">Transmembrane</keyword>
<keyword evidence="1" id="KW-0472">Membrane</keyword>
<evidence type="ECO:0000313" key="3">
    <source>
        <dbReference type="EMBL" id="HJA70046.1"/>
    </source>
</evidence>
<feature type="domain" description="DUF112" evidence="2">
    <location>
        <begin position="15"/>
        <end position="435"/>
    </location>
</feature>
<organism evidence="3 4">
    <name type="scientific">Candidatus Lachnoclostridium stercoravium</name>
    <dbReference type="NCBI Taxonomy" id="2838633"/>
    <lineage>
        <taxon>Bacteria</taxon>
        <taxon>Bacillati</taxon>
        <taxon>Bacillota</taxon>
        <taxon>Clostridia</taxon>
        <taxon>Lachnospirales</taxon>
        <taxon>Lachnospiraceae</taxon>
    </lineage>
</organism>
<feature type="transmembrane region" description="Helical" evidence="1">
    <location>
        <begin position="198"/>
        <end position="216"/>
    </location>
</feature>
<feature type="transmembrane region" description="Helical" evidence="1">
    <location>
        <begin position="164"/>
        <end position="186"/>
    </location>
</feature>
<feature type="transmembrane region" description="Helical" evidence="1">
    <location>
        <begin position="15"/>
        <end position="48"/>
    </location>
</feature>
<dbReference type="Proteomes" id="UP000823900">
    <property type="component" value="Unassembled WGS sequence"/>
</dbReference>
<feature type="transmembrane region" description="Helical" evidence="1">
    <location>
        <begin position="350"/>
        <end position="374"/>
    </location>
</feature>
<feature type="transmembrane region" description="Helical" evidence="1">
    <location>
        <begin position="246"/>
        <end position="263"/>
    </location>
</feature>
<dbReference type="EMBL" id="DWZA01000004">
    <property type="protein sequence ID" value="HJA70046.1"/>
    <property type="molecule type" value="Genomic_DNA"/>
</dbReference>
<accession>A0A9D2KNK2</accession>
<keyword evidence="1" id="KW-1133">Transmembrane helix</keyword>
<feature type="transmembrane region" description="Helical" evidence="1">
    <location>
        <begin position="140"/>
        <end position="157"/>
    </location>
</feature>
<protein>
    <submittedName>
        <fullName evidence="3">Tripartite tricarboxylate transporter permease</fullName>
    </submittedName>
</protein>
<dbReference type="AlphaFoldDB" id="A0A9D2KNK2"/>
<dbReference type="PANTHER" id="PTHR35342:SF5">
    <property type="entry name" value="TRICARBOXYLIC TRANSPORT PROTEIN"/>
    <property type="match status" value="1"/>
</dbReference>